<proteinExistence type="predicted"/>
<evidence type="ECO:0000313" key="1">
    <source>
        <dbReference type="EMBL" id="GBN52988.1"/>
    </source>
</evidence>
<reference evidence="1 2" key="1">
    <citation type="journal article" date="2019" name="Sci. Rep.">
        <title>Orb-weaving spider Araneus ventricosus genome elucidates the spidroin gene catalogue.</title>
        <authorList>
            <person name="Kono N."/>
            <person name="Nakamura H."/>
            <person name="Ohtoshi R."/>
            <person name="Moran D.A.P."/>
            <person name="Shinohara A."/>
            <person name="Yoshida Y."/>
            <person name="Fujiwara M."/>
            <person name="Mori M."/>
            <person name="Tomita M."/>
            <person name="Arakawa K."/>
        </authorList>
    </citation>
    <scope>NUCLEOTIDE SEQUENCE [LARGE SCALE GENOMIC DNA]</scope>
</reference>
<dbReference type="PROSITE" id="PS51257">
    <property type="entry name" value="PROKAR_LIPOPROTEIN"/>
    <property type="match status" value="1"/>
</dbReference>
<gene>
    <name evidence="1" type="ORF">AVEN_198830_1</name>
</gene>
<comment type="caution">
    <text evidence="1">The sequence shown here is derived from an EMBL/GenBank/DDBJ whole genome shotgun (WGS) entry which is preliminary data.</text>
</comment>
<dbReference type="EMBL" id="BGPR01011795">
    <property type="protein sequence ID" value="GBN52988.1"/>
    <property type="molecule type" value="Genomic_DNA"/>
</dbReference>
<dbReference type="AlphaFoldDB" id="A0A4Y2PLZ1"/>
<name>A0A4Y2PLZ1_ARAVE</name>
<keyword evidence="2" id="KW-1185">Reference proteome</keyword>
<dbReference type="InterPro" id="IPR016186">
    <property type="entry name" value="C-type_lectin-like/link_sf"/>
</dbReference>
<dbReference type="SUPFAM" id="SSF56436">
    <property type="entry name" value="C-type lectin-like"/>
    <property type="match status" value="1"/>
</dbReference>
<dbReference type="OrthoDB" id="6153550at2759"/>
<evidence type="ECO:0000313" key="2">
    <source>
        <dbReference type="Proteomes" id="UP000499080"/>
    </source>
</evidence>
<evidence type="ECO:0008006" key="3">
    <source>
        <dbReference type="Google" id="ProtNLM"/>
    </source>
</evidence>
<dbReference type="InterPro" id="IPR016187">
    <property type="entry name" value="CTDL_fold"/>
</dbReference>
<dbReference type="Gene3D" id="3.10.100.10">
    <property type="entry name" value="Mannose-Binding Protein A, subunit A"/>
    <property type="match status" value="1"/>
</dbReference>
<organism evidence="1 2">
    <name type="scientific">Araneus ventricosus</name>
    <name type="common">Orbweaver spider</name>
    <name type="synonym">Epeira ventricosa</name>
    <dbReference type="NCBI Taxonomy" id="182803"/>
    <lineage>
        <taxon>Eukaryota</taxon>
        <taxon>Metazoa</taxon>
        <taxon>Ecdysozoa</taxon>
        <taxon>Arthropoda</taxon>
        <taxon>Chelicerata</taxon>
        <taxon>Arachnida</taxon>
        <taxon>Araneae</taxon>
        <taxon>Araneomorphae</taxon>
        <taxon>Entelegynae</taxon>
        <taxon>Araneoidea</taxon>
        <taxon>Araneidae</taxon>
        <taxon>Araneus</taxon>
    </lineage>
</organism>
<accession>A0A4Y2PLZ1</accession>
<dbReference type="Proteomes" id="UP000499080">
    <property type="component" value="Unassembled WGS sequence"/>
</dbReference>
<sequence>MKQCSRGQLATADKMRVLQLAVFFLVVSTGALGCNQEWISYNGSCYKIEARTFDVRMARKYCQVLKADLAFIDQDAARLIGFDPEKKYWVREDSIRPTDMGSVPPSECPYIFRQQQITCGFLGDPVQIEKKCHSNNDWFPAATHAFLELFKLEKNAMDTCHLSTIDFAATTRRILYPFKLERNVMIRHLFNDWLLQQQMVKEFCRSTNLGCHEGANSSTIGFSTNT</sequence>
<protein>
    <recommendedName>
        <fullName evidence="3">C-type lectin domain-containing protein</fullName>
    </recommendedName>
</protein>